<evidence type="ECO:0008006" key="3">
    <source>
        <dbReference type="Google" id="ProtNLM"/>
    </source>
</evidence>
<dbReference type="Proteomes" id="UP000319979">
    <property type="component" value="Unassembled WGS sequence"/>
</dbReference>
<dbReference type="EMBL" id="VIOS01000052">
    <property type="protein sequence ID" value="TQP12011.1"/>
    <property type="molecule type" value="Genomic_DNA"/>
</dbReference>
<gene>
    <name evidence="1" type="ORF">FLM02_13805</name>
</gene>
<reference evidence="1 2" key="1">
    <citation type="submission" date="2019-07" db="EMBL/GenBank/DDBJ databases">
        <title>Phenotypic and genotypic antimicrobial resistance traits of Vibrio cholerae non-O1/non-O139 isolated from a large Austrian lake frequently associated with cases of infection.</title>
        <authorList>
            <person name="Lepuschitz S."/>
            <person name="Baron S."/>
            <person name="Larvor E."/>
            <person name="Granier S."/>
            <person name="Pretzer C."/>
            <person name="Mach R.L."/>
            <person name="Farnleitner A.H."/>
            <person name="Ruppitsch W."/>
            <person name="Pleininger S."/>
            <person name="Indra A."/>
            <person name="Kirschner A.K.T."/>
        </authorList>
    </citation>
    <scope>NUCLEOTIDE SEQUENCE [LARGE SCALE GENOMIC DNA]</scope>
    <source>
        <strain evidence="1 2">A12JL36W90</strain>
    </source>
</reference>
<organism evidence="1 2">
    <name type="scientific">Vibrio cholerae</name>
    <dbReference type="NCBI Taxonomy" id="666"/>
    <lineage>
        <taxon>Bacteria</taxon>
        <taxon>Pseudomonadati</taxon>
        <taxon>Pseudomonadota</taxon>
        <taxon>Gammaproteobacteria</taxon>
        <taxon>Vibrionales</taxon>
        <taxon>Vibrionaceae</taxon>
        <taxon>Vibrio</taxon>
    </lineage>
</organism>
<dbReference type="RefSeq" id="WP_142547190.1">
    <property type="nucleotide sequence ID" value="NZ_JAJPEJ010000036.1"/>
</dbReference>
<evidence type="ECO:0000313" key="1">
    <source>
        <dbReference type="EMBL" id="TQP12011.1"/>
    </source>
</evidence>
<dbReference type="AlphaFoldDB" id="A0A544MU74"/>
<comment type="caution">
    <text evidence="1">The sequence shown here is derived from an EMBL/GenBank/DDBJ whole genome shotgun (WGS) entry which is preliminary data.</text>
</comment>
<accession>A0A544MU74</accession>
<protein>
    <recommendedName>
        <fullName evidence="3">Fimbrial protein</fullName>
    </recommendedName>
</protein>
<evidence type="ECO:0000313" key="2">
    <source>
        <dbReference type="Proteomes" id="UP000319979"/>
    </source>
</evidence>
<sequence>MYVIRFLGIIAVTVSANCYADYSITIGFRDGSSQYNAPASIPSLSIGQETTIASGKEFDYKSGSTDYPNNGSWWGCWGAKSNDGQDTVLDSTTEGYIKSGNDDYVFIFGNTHFGNARCKPGQTWFSSKPGFDYYVSGQYLKLKRIANTGDATPLIYPRIFICLMPSDRSGSYESKCNTYSSEKNNSAWDPNRTTVIPPIPPSACTARVTVNGSPVMDGGTIQLETISTYGTIGVPPSTLYTGKSFAIEPVNGPGENCQDFKTSKVTFRYDEVLSQGVPVVRSNSPDVGFVIKRNDTRDYVENGTQMSFSDLEPEFKVNYWSLTPTAGAGAFSSGTVTIDIIYN</sequence>
<name>A0A544MU74_VIBCL</name>
<proteinExistence type="predicted"/>